<sequence>MFDFANLDDIEDNAAAPEWLKWQGIRWQRDPQEELPVLVEEREETFAAPAVVQGDFTWLPVAVPSLPDAAFDPLALASEKQEVVEGNMASLNGQVIVNFATSAVEEFMLAQREREEYKAYIQNLHEQRLAYLAAKRSDDLAKRGIEMRAKGAAPTLDRKPFAWRELRSVLNIDVKQMPKDSVMAETVLSASKKLTRSLVPIATGAMLPPSILVHMLVAFGSQVRPEAGGRWGRNAAKHIAVSDCFFPTGMILNDAADIINQKKEPPTLVHLVAMSINKENGDLEAKHLLDNIKLPSPASYPSIKPRHQIRR</sequence>
<evidence type="ECO:0000313" key="2">
    <source>
        <dbReference type="Proteomes" id="UP000604046"/>
    </source>
</evidence>
<gene>
    <name evidence="1" type="ORF">SNAT2548_LOCUS29129</name>
</gene>
<protein>
    <submittedName>
        <fullName evidence="1">Uncharacterized protein</fullName>
    </submittedName>
</protein>
<reference evidence="1" key="1">
    <citation type="submission" date="2021-02" db="EMBL/GenBank/DDBJ databases">
        <authorList>
            <person name="Dougan E. K."/>
            <person name="Rhodes N."/>
            <person name="Thang M."/>
            <person name="Chan C."/>
        </authorList>
    </citation>
    <scope>NUCLEOTIDE SEQUENCE</scope>
</reference>
<dbReference type="OrthoDB" id="423659at2759"/>
<dbReference type="EMBL" id="CAJNDS010002546">
    <property type="protein sequence ID" value="CAE7520510.1"/>
    <property type="molecule type" value="Genomic_DNA"/>
</dbReference>
<dbReference type="AlphaFoldDB" id="A0A812T7Q6"/>
<proteinExistence type="predicted"/>
<dbReference type="Proteomes" id="UP000604046">
    <property type="component" value="Unassembled WGS sequence"/>
</dbReference>
<organism evidence="1 2">
    <name type="scientific">Symbiodinium natans</name>
    <dbReference type="NCBI Taxonomy" id="878477"/>
    <lineage>
        <taxon>Eukaryota</taxon>
        <taxon>Sar</taxon>
        <taxon>Alveolata</taxon>
        <taxon>Dinophyceae</taxon>
        <taxon>Suessiales</taxon>
        <taxon>Symbiodiniaceae</taxon>
        <taxon>Symbiodinium</taxon>
    </lineage>
</organism>
<evidence type="ECO:0000313" key="1">
    <source>
        <dbReference type="EMBL" id="CAE7520510.1"/>
    </source>
</evidence>
<comment type="caution">
    <text evidence="1">The sequence shown here is derived from an EMBL/GenBank/DDBJ whole genome shotgun (WGS) entry which is preliminary data.</text>
</comment>
<name>A0A812T7Q6_9DINO</name>
<keyword evidence="2" id="KW-1185">Reference proteome</keyword>
<accession>A0A812T7Q6</accession>